<feature type="compositionally biased region" description="Basic and acidic residues" evidence="1">
    <location>
        <begin position="1"/>
        <end position="11"/>
    </location>
</feature>
<keyword evidence="2" id="KW-0812">Transmembrane</keyword>
<accession>D6ACB4</accession>
<reference evidence="4" key="2">
    <citation type="submission" date="2008-12" db="EMBL/GenBank/DDBJ databases">
        <title>Annotation of Streptomyces roseosporus strain NRRL 15998.</title>
        <authorList>
            <consortium name="The Broad Institute Genome Sequencing Platform"/>
            <consortium name="Broad Institute Microbial Sequencing Center"/>
            <person name="Fischbach M."/>
            <person name="Ward D."/>
            <person name="Young S."/>
            <person name="Kodira C.D."/>
            <person name="Zeng Q."/>
            <person name="Koehrsen M."/>
            <person name="Godfrey P."/>
            <person name="Alvarado L."/>
            <person name="Berlin A.M."/>
            <person name="Borenstein D."/>
            <person name="Chen Z."/>
            <person name="Engels R."/>
            <person name="Freedman E."/>
            <person name="Gellesch M."/>
            <person name="Goldberg J."/>
            <person name="Griggs A."/>
            <person name="Gujja S."/>
            <person name="Heiman D.I."/>
            <person name="Hepburn T.A."/>
            <person name="Howarth C."/>
            <person name="Jen D."/>
            <person name="Larson L."/>
            <person name="Lewis B."/>
            <person name="Mehta T."/>
            <person name="Park D."/>
            <person name="Pearson M."/>
            <person name="Roberts A."/>
            <person name="Saif S."/>
            <person name="Shea T.D."/>
            <person name="Shenoy N."/>
            <person name="Sisk P."/>
            <person name="Stolte C."/>
            <person name="Sykes S.N."/>
            <person name="Walk T."/>
            <person name="White J."/>
            <person name="Yandava C."/>
            <person name="Straight P."/>
            <person name="Clardy J."/>
            <person name="Hung D."/>
            <person name="Kolter R."/>
            <person name="Mekalanos J."/>
            <person name="Walker S."/>
            <person name="Walsh C.T."/>
            <person name="Wieland B.L.C."/>
            <person name="Ilzarbe M."/>
            <person name="Galagan J."/>
            <person name="Nusbaum C."/>
            <person name="Birren B."/>
        </authorList>
    </citation>
    <scope>NUCLEOTIDE SEQUENCE [LARGE SCALE GENOMIC DNA]</scope>
    <source>
        <strain evidence="4">NRRL 15998</strain>
    </source>
</reference>
<dbReference type="Proteomes" id="UP000003986">
    <property type="component" value="Unassembled WGS sequence"/>
</dbReference>
<protein>
    <submittedName>
        <fullName evidence="3">Predicted protein</fullName>
    </submittedName>
</protein>
<evidence type="ECO:0000313" key="3">
    <source>
        <dbReference type="EMBL" id="EFE74537.2"/>
    </source>
</evidence>
<dbReference type="AlphaFoldDB" id="D6ACB4"/>
<keyword evidence="2" id="KW-1133">Transmembrane helix</keyword>
<dbReference type="EMBL" id="DS999644">
    <property type="protein sequence ID" value="EFE74537.2"/>
    <property type="molecule type" value="Genomic_DNA"/>
</dbReference>
<name>D6ACB4_STRFL</name>
<proteinExistence type="predicted"/>
<feature type="compositionally biased region" description="Basic residues" evidence="1">
    <location>
        <begin position="12"/>
        <end position="26"/>
    </location>
</feature>
<organism evidence="3 4">
    <name type="scientific">Streptomyces filamentosus NRRL 15998</name>
    <dbReference type="NCBI Taxonomy" id="457431"/>
    <lineage>
        <taxon>Bacteria</taxon>
        <taxon>Bacillati</taxon>
        <taxon>Actinomycetota</taxon>
        <taxon>Actinomycetes</taxon>
        <taxon>Kitasatosporales</taxon>
        <taxon>Streptomycetaceae</taxon>
        <taxon>Streptomyces</taxon>
    </lineage>
</organism>
<reference evidence="4" key="1">
    <citation type="submission" date="2008-10" db="EMBL/GenBank/DDBJ databases">
        <authorList>
            <person name="Molnar K."/>
        </authorList>
    </citation>
    <scope>NUCLEOTIDE SEQUENCE [LARGE SCALE GENOMIC DNA]</scope>
    <source>
        <strain evidence="4">NRRL 15998</strain>
    </source>
</reference>
<feature type="region of interest" description="Disordered" evidence="1">
    <location>
        <begin position="1"/>
        <end position="45"/>
    </location>
</feature>
<keyword evidence="2" id="KW-0472">Membrane</keyword>
<evidence type="ECO:0000256" key="1">
    <source>
        <dbReference type="SAM" id="MobiDB-lite"/>
    </source>
</evidence>
<evidence type="ECO:0000256" key="2">
    <source>
        <dbReference type="SAM" id="Phobius"/>
    </source>
</evidence>
<evidence type="ECO:0000313" key="4">
    <source>
        <dbReference type="Proteomes" id="UP000003986"/>
    </source>
</evidence>
<feature type="transmembrane region" description="Helical" evidence="2">
    <location>
        <begin position="64"/>
        <end position="83"/>
    </location>
</feature>
<sequence>MGPVRPVDRGRDRRRVGMVRSARHQRTARDARGRLGRAGVPRRAARRVRPDLALDRGALMNTDLGAYIAAAAVVAVAALTLIARLAPPVRSSEPAPFSEPEPGVRYLQCDELRCGHMTYPHRPQPGGTWVCTNCGTVKGGTT</sequence>
<gene>
    <name evidence="3" type="ORF">SSGG_01903</name>
</gene>